<sequence length="55" mass="6470">MVNRDLEELNQMLQIWRACTQDDVNTGKDKSRELEERAAKTSRLEAYLLKGFLEL</sequence>
<name>A0A2N5VKV4_9BASI</name>
<dbReference type="AlphaFoldDB" id="A0A2N5VKV4"/>
<evidence type="ECO:0000313" key="1">
    <source>
        <dbReference type="EMBL" id="PLW50633.1"/>
    </source>
</evidence>
<protein>
    <submittedName>
        <fullName evidence="1">Uncharacterized protein</fullName>
    </submittedName>
</protein>
<dbReference type="EMBL" id="PGCI01000009">
    <property type="protein sequence ID" value="PLW50633.1"/>
    <property type="molecule type" value="Genomic_DNA"/>
</dbReference>
<reference evidence="1 2" key="1">
    <citation type="submission" date="2017-11" db="EMBL/GenBank/DDBJ databases">
        <title>De novo assembly and phasing of dikaryotic genomes from two isolates of Puccinia coronata f. sp. avenae, the causal agent of oat crown rust.</title>
        <authorList>
            <person name="Miller M.E."/>
            <person name="Zhang Y."/>
            <person name="Omidvar V."/>
            <person name="Sperschneider J."/>
            <person name="Schwessinger B."/>
            <person name="Raley C."/>
            <person name="Palmer J.M."/>
            <person name="Garnica D."/>
            <person name="Upadhyaya N."/>
            <person name="Rathjen J."/>
            <person name="Taylor J.M."/>
            <person name="Park R.F."/>
            <person name="Dodds P.N."/>
            <person name="Hirsch C.D."/>
            <person name="Kianian S.F."/>
            <person name="Figueroa M."/>
        </authorList>
    </citation>
    <scope>NUCLEOTIDE SEQUENCE [LARGE SCALE GENOMIC DNA]</scope>
    <source>
        <strain evidence="1">12SD80</strain>
    </source>
</reference>
<proteinExistence type="predicted"/>
<organism evidence="1 2">
    <name type="scientific">Puccinia coronata f. sp. avenae</name>
    <dbReference type="NCBI Taxonomy" id="200324"/>
    <lineage>
        <taxon>Eukaryota</taxon>
        <taxon>Fungi</taxon>
        <taxon>Dikarya</taxon>
        <taxon>Basidiomycota</taxon>
        <taxon>Pucciniomycotina</taxon>
        <taxon>Pucciniomycetes</taxon>
        <taxon>Pucciniales</taxon>
        <taxon>Pucciniaceae</taxon>
        <taxon>Puccinia</taxon>
    </lineage>
</organism>
<dbReference type="Proteomes" id="UP000235392">
    <property type="component" value="Unassembled WGS sequence"/>
</dbReference>
<gene>
    <name evidence="1" type="ORF">PCASD_00676</name>
</gene>
<accession>A0A2N5VKV4</accession>
<comment type="caution">
    <text evidence="1">The sequence shown here is derived from an EMBL/GenBank/DDBJ whole genome shotgun (WGS) entry which is preliminary data.</text>
</comment>
<evidence type="ECO:0000313" key="2">
    <source>
        <dbReference type="Proteomes" id="UP000235392"/>
    </source>
</evidence>